<dbReference type="Proteomes" id="UP000323506">
    <property type="component" value="Chromosome A10"/>
</dbReference>
<dbReference type="GO" id="GO:0015979">
    <property type="term" value="P:photosynthesis"/>
    <property type="evidence" value="ECO:0007669"/>
    <property type="project" value="TreeGrafter"/>
</dbReference>
<reference evidence="3 4" key="1">
    <citation type="submission" date="2019-06" db="EMBL/GenBank/DDBJ databases">
        <title>WGS assembly of Gossypium darwinii.</title>
        <authorList>
            <person name="Chen Z.J."/>
            <person name="Sreedasyam A."/>
            <person name="Ando A."/>
            <person name="Song Q."/>
            <person name="De L."/>
            <person name="Hulse-Kemp A."/>
            <person name="Ding M."/>
            <person name="Ye W."/>
            <person name="Kirkbride R."/>
            <person name="Jenkins J."/>
            <person name="Plott C."/>
            <person name="Lovell J."/>
            <person name="Lin Y.-M."/>
            <person name="Vaughn R."/>
            <person name="Liu B."/>
            <person name="Li W."/>
            <person name="Simpson S."/>
            <person name="Scheffler B."/>
            <person name="Saski C."/>
            <person name="Grover C."/>
            <person name="Hu G."/>
            <person name="Conover J."/>
            <person name="Carlson J."/>
            <person name="Shu S."/>
            <person name="Boston L."/>
            <person name="Williams M."/>
            <person name="Peterson D."/>
            <person name="Mcgee K."/>
            <person name="Jones D."/>
            <person name="Wendel J."/>
            <person name="Stelly D."/>
            <person name="Grimwood J."/>
            <person name="Schmutz J."/>
        </authorList>
    </citation>
    <scope>NUCLEOTIDE SEQUENCE [LARGE SCALE GENOMIC DNA]</scope>
    <source>
        <strain evidence="3">1808015.09</strain>
    </source>
</reference>
<name>A0A5D2EVX8_GOSDA</name>
<protein>
    <submittedName>
        <fullName evidence="3">Uncharacterized protein</fullName>
    </submittedName>
</protein>
<accession>A0A5D2EVX8</accession>
<evidence type="ECO:0000313" key="3">
    <source>
        <dbReference type="EMBL" id="TYG97119.1"/>
    </source>
</evidence>
<evidence type="ECO:0000256" key="1">
    <source>
        <dbReference type="ARBA" id="ARBA00022490"/>
    </source>
</evidence>
<keyword evidence="4" id="KW-1185">Reference proteome</keyword>
<dbReference type="Gene3D" id="3.40.50.460">
    <property type="entry name" value="Phosphofructokinase domain"/>
    <property type="match status" value="1"/>
</dbReference>
<dbReference type="InterPro" id="IPR035966">
    <property type="entry name" value="PKF_sf"/>
</dbReference>
<organism evidence="3 4">
    <name type="scientific">Gossypium darwinii</name>
    <name type="common">Darwin's cotton</name>
    <name type="synonym">Gossypium barbadense var. darwinii</name>
    <dbReference type="NCBI Taxonomy" id="34276"/>
    <lineage>
        <taxon>Eukaryota</taxon>
        <taxon>Viridiplantae</taxon>
        <taxon>Streptophyta</taxon>
        <taxon>Embryophyta</taxon>
        <taxon>Tracheophyta</taxon>
        <taxon>Spermatophyta</taxon>
        <taxon>Magnoliopsida</taxon>
        <taxon>eudicotyledons</taxon>
        <taxon>Gunneridae</taxon>
        <taxon>Pentapetalae</taxon>
        <taxon>rosids</taxon>
        <taxon>malvids</taxon>
        <taxon>Malvales</taxon>
        <taxon>Malvaceae</taxon>
        <taxon>Malvoideae</taxon>
        <taxon>Gossypium</taxon>
    </lineage>
</organism>
<evidence type="ECO:0000313" key="4">
    <source>
        <dbReference type="Proteomes" id="UP000323506"/>
    </source>
</evidence>
<proteinExistence type="predicted"/>
<dbReference type="SUPFAM" id="SSF53784">
    <property type="entry name" value="Phosphofructokinase"/>
    <property type="match status" value="1"/>
</dbReference>
<dbReference type="GO" id="GO:0003872">
    <property type="term" value="F:6-phosphofructokinase activity"/>
    <property type="evidence" value="ECO:0007669"/>
    <property type="project" value="InterPro"/>
</dbReference>
<keyword evidence="2" id="KW-0324">Glycolysis</keyword>
<dbReference type="EMBL" id="CM017697">
    <property type="protein sequence ID" value="TYG97119.1"/>
    <property type="molecule type" value="Genomic_DNA"/>
</dbReference>
<keyword evidence="1" id="KW-0963">Cytoplasm</keyword>
<sequence length="53" mass="5688">MVELEGAPFKKFASVREDWALKNCYISPGPIQFVGPSSNAVSHTLLLELGAPA</sequence>
<evidence type="ECO:0000256" key="2">
    <source>
        <dbReference type="ARBA" id="ARBA00023152"/>
    </source>
</evidence>
<dbReference type="PANTHER" id="PTHR43650:SF29">
    <property type="entry name" value="PYROPHOSPHATE--FRUCTOSE 6-PHOSPHATE 1-PHOSPHOTRANSFERASE SUBUNIT BETA 1"/>
    <property type="match status" value="1"/>
</dbReference>
<dbReference type="AlphaFoldDB" id="A0A5D2EVX8"/>
<gene>
    <name evidence="3" type="ORF">ES288_A10G012200v1</name>
</gene>
<dbReference type="PANTHER" id="PTHR43650">
    <property type="entry name" value="PYROPHOSPHATE--FRUCTOSE 6-PHOSPHATE 1-PHOSPHOTRANSFERASE"/>
    <property type="match status" value="1"/>
</dbReference>
<dbReference type="GO" id="GO:0047334">
    <property type="term" value="F:diphosphate-fructose-6-phosphate 1-phosphotransferase activity"/>
    <property type="evidence" value="ECO:0007669"/>
    <property type="project" value="TreeGrafter"/>
</dbReference>
<dbReference type="GO" id="GO:0009749">
    <property type="term" value="P:response to glucose"/>
    <property type="evidence" value="ECO:0007669"/>
    <property type="project" value="TreeGrafter"/>
</dbReference>
<dbReference type="GO" id="GO:0005829">
    <property type="term" value="C:cytosol"/>
    <property type="evidence" value="ECO:0007669"/>
    <property type="project" value="TreeGrafter"/>
</dbReference>